<dbReference type="SUPFAM" id="SSF49373">
    <property type="entry name" value="Invasin/intimin cell-adhesion fragments"/>
    <property type="match status" value="1"/>
</dbReference>
<proteinExistence type="predicted"/>
<evidence type="ECO:0000313" key="3">
    <source>
        <dbReference type="Proteomes" id="UP001205919"/>
    </source>
</evidence>
<dbReference type="Proteomes" id="UP001205919">
    <property type="component" value="Unassembled WGS sequence"/>
</dbReference>
<dbReference type="AlphaFoldDB" id="A0AAW5JYV1"/>
<gene>
    <name evidence="2" type="ORF">NE630_04700</name>
</gene>
<protein>
    <submittedName>
        <fullName evidence="2">Ig-like domain-containing protein</fullName>
    </submittedName>
</protein>
<organism evidence="2 3">
    <name type="scientific">Cloacibacillus evryensis</name>
    <dbReference type="NCBI Taxonomy" id="508460"/>
    <lineage>
        <taxon>Bacteria</taxon>
        <taxon>Thermotogati</taxon>
        <taxon>Synergistota</taxon>
        <taxon>Synergistia</taxon>
        <taxon>Synergistales</taxon>
        <taxon>Synergistaceae</taxon>
        <taxon>Cloacibacillus</taxon>
    </lineage>
</organism>
<keyword evidence="3" id="KW-1185">Reference proteome</keyword>
<accession>A0AAW5JYV1</accession>
<reference evidence="2 3" key="1">
    <citation type="submission" date="2022-06" db="EMBL/GenBank/DDBJ databases">
        <title>Isolation of gut microbiota from human fecal samples.</title>
        <authorList>
            <person name="Pamer E.G."/>
            <person name="Barat B."/>
            <person name="Waligurski E."/>
            <person name="Medina S."/>
            <person name="Paddock L."/>
            <person name="Mostad J."/>
        </authorList>
    </citation>
    <scope>NUCLEOTIDE SEQUENCE [LARGE SCALE GENOMIC DNA]</scope>
    <source>
        <strain evidence="2 3">DFI.9.90</strain>
    </source>
</reference>
<dbReference type="InterPro" id="IPR003343">
    <property type="entry name" value="Big_2"/>
</dbReference>
<comment type="caution">
    <text evidence="2">The sequence shown here is derived from an EMBL/GenBank/DDBJ whole genome shotgun (WGS) entry which is preliminary data.</text>
</comment>
<feature type="domain" description="BIG2" evidence="1">
    <location>
        <begin position="359"/>
        <end position="436"/>
    </location>
</feature>
<dbReference type="InterPro" id="IPR008964">
    <property type="entry name" value="Invasin/intimin_cell_adhesion"/>
</dbReference>
<sequence length="469" mass="47476">MGDVLGNTEIACCVNKGSITASEGDGNHSGGIAGSKYGDNIVTNCINFGNVAATGRANYYGHTSDNYAGGIAGSHSNHGRISNCVNSGSSQITADGCASNYAGGIVGQNSVWSPVIINCANESSGKIAALNGNNAYAGGLVGSNEFKSIIDGCVNAGSSEISVSGSGNMACAGGIAGDNSELAEIINSAGFGEGKISAEGGRTRGAGGITGYCYGDNTISNCAWNKNLSDVSVGYDLGTTSADAVAFSKEDANKLIVVCTLKNITVSPNNTLEALSFYPGTAENASKYMSVTSADISNTDIAKIKHDTATIKISGIKDGIAAIRAVVQMYPVDFKKMAPIIDNPKELSLASIITVSSIPVTGIVISEKSTSLKIGESKTLTATVEPNDATNQSIIWSSSNEKVVTVDENGKITAVAEGTATITVMTEDGSFSAECQVDVAAGGSSSGCASGVGALALLALIPLMLKRKN</sequence>
<dbReference type="InterPro" id="IPR030821">
    <property type="entry name" value="Synergist_CTERM"/>
</dbReference>
<dbReference type="Gene3D" id="2.160.20.110">
    <property type="match status" value="1"/>
</dbReference>
<dbReference type="Pfam" id="PF02368">
    <property type="entry name" value="Big_2"/>
    <property type="match status" value="1"/>
</dbReference>
<evidence type="ECO:0000313" key="2">
    <source>
        <dbReference type="EMBL" id="MCQ4813725.1"/>
    </source>
</evidence>
<dbReference type="SMART" id="SM00635">
    <property type="entry name" value="BID_2"/>
    <property type="match status" value="1"/>
</dbReference>
<dbReference type="Gene3D" id="2.60.40.1080">
    <property type="match status" value="1"/>
</dbReference>
<dbReference type="EMBL" id="JANFYT010000008">
    <property type="protein sequence ID" value="MCQ4813725.1"/>
    <property type="molecule type" value="Genomic_DNA"/>
</dbReference>
<name>A0AAW5JYV1_9BACT</name>
<evidence type="ECO:0000259" key="1">
    <source>
        <dbReference type="SMART" id="SM00635"/>
    </source>
</evidence>
<dbReference type="RefSeq" id="WP_008709539.1">
    <property type="nucleotide sequence ID" value="NZ_CABKQM010000003.1"/>
</dbReference>
<dbReference type="NCBIfam" id="TIGR04564">
    <property type="entry name" value="Synergist_CTERM"/>
    <property type="match status" value="1"/>
</dbReference>